<feature type="compositionally biased region" description="Polar residues" evidence="2">
    <location>
        <begin position="350"/>
        <end position="378"/>
    </location>
</feature>
<feature type="region of interest" description="Disordered" evidence="2">
    <location>
        <begin position="1"/>
        <end position="89"/>
    </location>
</feature>
<keyword evidence="1" id="KW-0863">Zinc-finger</keyword>
<protein>
    <recommendedName>
        <fullName evidence="3">GATA-type domain-containing protein</fullName>
    </recommendedName>
</protein>
<evidence type="ECO:0000313" key="5">
    <source>
        <dbReference type="Proteomes" id="UP001150217"/>
    </source>
</evidence>
<keyword evidence="1" id="KW-0479">Metal-binding</keyword>
<feature type="compositionally biased region" description="Basic residues" evidence="2">
    <location>
        <begin position="146"/>
        <end position="159"/>
    </location>
</feature>
<feature type="compositionally biased region" description="Basic and acidic residues" evidence="2">
    <location>
        <begin position="1"/>
        <end position="13"/>
    </location>
</feature>
<evidence type="ECO:0000256" key="2">
    <source>
        <dbReference type="SAM" id="MobiDB-lite"/>
    </source>
</evidence>
<feature type="compositionally biased region" description="Low complexity" evidence="2">
    <location>
        <begin position="537"/>
        <end position="550"/>
    </location>
</feature>
<feature type="compositionally biased region" description="Acidic residues" evidence="2">
    <location>
        <begin position="722"/>
        <end position="732"/>
    </location>
</feature>
<keyword evidence="5" id="KW-1185">Reference proteome</keyword>
<dbReference type="InterPro" id="IPR013088">
    <property type="entry name" value="Znf_NHR/GATA"/>
</dbReference>
<feature type="compositionally biased region" description="Basic and acidic residues" evidence="2">
    <location>
        <begin position="736"/>
        <end position="745"/>
    </location>
</feature>
<name>A0ABQ8VS73_9AGAR</name>
<dbReference type="Pfam" id="PF00320">
    <property type="entry name" value="GATA"/>
    <property type="match status" value="1"/>
</dbReference>
<reference evidence="4" key="1">
    <citation type="submission" date="2022-08" db="EMBL/GenBank/DDBJ databases">
        <title>A Global Phylogenomic Analysis of the Shiitake Genus Lentinula.</title>
        <authorList>
            <consortium name="DOE Joint Genome Institute"/>
            <person name="Sierra-Patev S."/>
            <person name="Min B."/>
            <person name="Naranjo-Ortiz M."/>
            <person name="Looney B."/>
            <person name="Konkel Z."/>
            <person name="Slot J.C."/>
            <person name="Sakamoto Y."/>
            <person name="Steenwyk J.L."/>
            <person name="Rokas A."/>
            <person name="Carro J."/>
            <person name="Camarero S."/>
            <person name="Ferreira P."/>
            <person name="Molpeceres G."/>
            <person name="Ruiz-Duenas F.J."/>
            <person name="Serrano A."/>
            <person name="Henrissat B."/>
            <person name="Drula E."/>
            <person name="Hughes K.W."/>
            <person name="Mata J.L."/>
            <person name="Ishikawa N.K."/>
            <person name="Vargas-Isla R."/>
            <person name="Ushijima S."/>
            <person name="Smith C.A."/>
            <person name="Ahrendt S."/>
            <person name="Andreopoulos W."/>
            <person name="He G."/>
            <person name="Labutti K."/>
            <person name="Lipzen A."/>
            <person name="Ng V."/>
            <person name="Riley R."/>
            <person name="Sandor L."/>
            <person name="Barry K."/>
            <person name="Martinez A.T."/>
            <person name="Xiao Y."/>
            <person name="Gibbons J.G."/>
            <person name="Terashima K."/>
            <person name="Grigoriev I.V."/>
            <person name="Hibbett D.S."/>
        </authorList>
    </citation>
    <scope>NUCLEOTIDE SEQUENCE</scope>
    <source>
        <strain evidence="4">RHP3577 ss4</strain>
    </source>
</reference>
<evidence type="ECO:0000256" key="1">
    <source>
        <dbReference type="PROSITE-ProRule" id="PRU00094"/>
    </source>
</evidence>
<feature type="domain" description="GATA-type" evidence="3">
    <location>
        <begin position="290"/>
        <end position="334"/>
    </location>
</feature>
<dbReference type="CDD" id="cd00202">
    <property type="entry name" value="ZnF_GATA"/>
    <property type="match status" value="1"/>
</dbReference>
<organism evidence="4 5">
    <name type="scientific">Lentinula lateritia</name>
    <dbReference type="NCBI Taxonomy" id="40482"/>
    <lineage>
        <taxon>Eukaryota</taxon>
        <taxon>Fungi</taxon>
        <taxon>Dikarya</taxon>
        <taxon>Basidiomycota</taxon>
        <taxon>Agaricomycotina</taxon>
        <taxon>Agaricomycetes</taxon>
        <taxon>Agaricomycetidae</taxon>
        <taxon>Agaricales</taxon>
        <taxon>Marasmiineae</taxon>
        <taxon>Omphalotaceae</taxon>
        <taxon>Lentinula</taxon>
    </lineage>
</organism>
<evidence type="ECO:0000313" key="4">
    <source>
        <dbReference type="EMBL" id="KAJ4498074.1"/>
    </source>
</evidence>
<dbReference type="PROSITE" id="PS50114">
    <property type="entry name" value="GATA_ZN_FINGER_2"/>
    <property type="match status" value="1"/>
</dbReference>
<dbReference type="InterPro" id="IPR000679">
    <property type="entry name" value="Znf_GATA"/>
</dbReference>
<feature type="region of interest" description="Disordered" evidence="2">
    <location>
        <begin position="530"/>
        <end position="783"/>
    </location>
</feature>
<accession>A0ABQ8VS73</accession>
<keyword evidence="1" id="KW-0862">Zinc</keyword>
<comment type="caution">
    <text evidence="4">The sequence shown here is derived from an EMBL/GenBank/DDBJ whole genome shotgun (WGS) entry which is preliminary data.</text>
</comment>
<dbReference type="Gene3D" id="3.30.50.10">
    <property type="entry name" value="Erythroid Transcription Factor GATA-1, subunit A"/>
    <property type="match status" value="1"/>
</dbReference>
<feature type="compositionally biased region" description="Polar residues" evidence="2">
    <location>
        <begin position="683"/>
        <end position="703"/>
    </location>
</feature>
<dbReference type="EMBL" id="JANVFT010000017">
    <property type="protein sequence ID" value="KAJ4498074.1"/>
    <property type="molecule type" value="Genomic_DNA"/>
</dbReference>
<feature type="region of interest" description="Disordered" evidence="2">
    <location>
        <begin position="328"/>
        <end position="495"/>
    </location>
</feature>
<dbReference type="SMART" id="SM00401">
    <property type="entry name" value="ZnF_GATA"/>
    <property type="match status" value="1"/>
</dbReference>
<dbReference type="SUPFAM" id="SSF57716">
    <property type="entry name" value="Glucocorticoid receptor-like (DNA-binding domain)"/>
    <property type="match status" value="1"/>
</dbReference>
<feature type="compositionally biased region" description="Low complexity" evidence="2">
    <location>
        <begin position="639"/>
        <end position="655"/>
    </location>
</feature>
<proteinExistence type="predicted"/>
<gene>
    <name evidence="4" type="ORF">C8R41DRAFT_916716</name>
</gene>
<dbReference type="Proteomes" id="UP001150217">
    <property type="component" value="Unassembled WGS sequence"/>
</dbReference>
<evidence type="ECO:0000259" key="3">
    <source>
        <dbReference type="PROSITE" id="PS50114"/>
    </source>
</evidence>
<feature type="region of interest" description="Disordered" evidence="2">
    <location>
        <begin position="107"/>
        <end position="168"/>
    </location>
</feature>
<feature type="compositionally biased region" description="Basic residues" evidence="2">
    <location>
        <begin position="746"/>
        <end position="759"/>
    </location>
</feature>
<feature type="compositionally biased region" description="Basic residues" evidence="2">
    <location>
        <begin position="391"/>
        <end position="400"/>
    </location>
</feature>
<feature type="compositionally biased region" description="Basic and acidic residues" evidence="2">
    <location>
        <begin position="328"/>
        <end position="338"/>
    </location>
</feature>
<sequence length="783" mass="83477">MALTKDSSERESRPPSGQSNKTGSRRPSPARGVTPPLNATETLASLRGNEASAQQKDAEVDSRTKSKTPPGPQPTYQQQHYYPYPPPPPPPHMYSVSPYESSWGRMMPPPLPPASGDRGRDPRGSESPVAGGSPGYPQSGMPGYPHPHHHHHHQGHHPHPHDPYPPLPHHYAHSAYPYGNPNGVHMPVYPVQTSYTYNPAGITAYGSHPPPYSGPGGHGTVGSNYSHNGAEPMNIPPSSESDSNIHSIGPGAPPSVPGNGFAAITATLTPTPIPESEIIYTEDAATKVTDRIRRRCYNCYTSDTSTWRRSNLAVGKVLCNKCGLFERTHSRPRPEQFPHKRTSLGGEGEGNQSPSSPSYSLTPVPSQSPLHSQDTSSRPVLPYRESNGTTKRNKKAKLGHGKPESIDSKVQSIAPVPTSSSGSPPGPVSALHVPSQANANGLMLPTSDTPPNSHHLPVGLANLTHPHPPQHQPYYGNQPNSSPHPSSYPTHPSHSSHTMYAGGAFGVPLQYNGYPSSNGFALPPIGGPALNGYEYTQPHNHSHQQQQQHSGPPPPQRASAPVSGLQGLLNGVDGRGRDSRESSAPAPFRKSSDVPIDPSLNQSNDGMKENDQDNSPSRRNVAKELDMSPSEKSGDLQVKSKSATSKSPTKSSTGTRVPRKSGKPHDDSPPDSNAPRPNGVGKATTQRDASPESASDYHSSLSDGNYADHADEEEASGSGDDYTSEGDDDDGSGDYKISRSRDTKGTRGRPIRSVAKRQTRMSSGVVGGKRKRSLRGTSPAGDD</sequence>
<feature type="compositionally biased region" description="Low complexity" evidence="2">
    <location>
        <begin position="472"/>
        <end position="495"/>
    </location>
</feature>